<reference evidence="1 2" key="1">
    <citation type="submission" date="2019-01" db="EMBL/GenBank/DDBJ databases">
        <authorList>
            <person name="Chen W.-M."/>
        </authorList>
    </citation>
    <scope>NUCLEOTIDE SEQUENCE [LARGE SCALE GENOMIC DNA]</scope>
    <source>
        <strain evidence="1 2">CCP-6</strain>
    </source>
</reference>
<organism evidence="1 2">
    <name type="scientific">Rhodovarius crocodyli</name>
    <dbReference type="NCBI Taxonomy" id="1979269"/>
    <lineage>
        <taxon>Bacteria</taxon>
        <taxon>Pseudomonadati</taxon>
        <taxon>Pseudomonadota</taxon>
        <taxon>Alphaproteobacteria</taxon>
        <taxon>Acetobacterales</taxon>
        <taxon>Roseomonadaceae</taxon>
        <taxon>Rhodovarius</taxon>
    </lineage>
</organism>
<sequence>MSLSDILSEAYQQAGKTPGFDRFEYAMSLLEQMLEYGFFAVDLGPEAGGCTPWQDQDHQTILARVRHAWNAAPDPSVVALTHWSWLPDHRH</sequence>
<comment type="caution">
    <text evidence="1">The sequence shown here is derived from an EMBL/GenBank/DDBJ whole genome shotgun (WGS) entry which is preliminary data.</text>
</comment>
<protein>
    <submittedName>
        <fullName evidence="1">Uncharacterized protein</fullName>
    </submittedName>
</protein>
<keyword evidence="2" id="KW-1185">Reference proteome</keyword>
<accession>A0A437MGB1</accession>
<gene>
    <name evidence="1" type="ORF">EOD42_09795</name>
</gene>
<name>A0A437MGB1_9PROT</name>
<evidence type="ECO:0000313" key="1">
    <source>
        <dbReference type="EMBL" id="RVT96698.1"/>
    </source>
</evidence>
<dbReference type="AlphaFoldDB" id="A0A437MGB1"/>
<evidence type="ECO:0000313" key="2">
    <source>
        <dbReference type="Proteomes" id="UP000282957"/>
    </source>
</evidence>
<dbReference type="EMBL" id="SACL01000003">
    <property type="protein sequence ID" value="RVT96698.1"/>
    <property type="molecule type" value="Genomic_DNA"/>
</dbReference>
<dbReference type="Proteomes" id="UP000282957">
    <property type="component" value="Unassembled WGS sequence"/>
</dbReference>
<proteinExistence type="predicted"/>
<dbReference type="OrthoDB" id="9768634at2"/>
<dbReference type="RefSeq" id="WP_127787350.1">
    <property type="nucleotide sequence ID" value="NZ_SACL01000003.1"/>
</dbReference>